<reference evidence="11 12" key="1">
    <citation type="submission" date="2020-08" db="EMBL/GenBank/DDBJ databases">
        <title>Genomic Encyclopedia of Type Strains, Phase IV (KMG-IV): sequencing the most valuable type-strain genomes for metagenomic binning, comparative biology and taxonomic classification.</title>
        <authorList>
            <person name="Goeker M."/>
        </authorList>
    </citation>
    <scope>NUCLEOTIDE SEQUENCE [LARGE SCALE GENOMIC DNA]</scope>
    <source>
        <strain evidence="11 12">DSM 11590</strain>
    </source>
</reference>
<dbReference type="RefSeq" id="WP_184262413.1">
    <property type="nucleotide sequence ID" value="NZ_JACIIX010000003.1"/>
</dbReference>
<comment type="caution">
    <text evidence="11">The sequence shown here is derived from an EMBL/GenBank/DDBJ whole genome shotgun (WGS) entry which is preliminary data.</text>
</comment>
<keyword evidence="5" id="KW-0201">Cytochrome c-type biogenesis</keyword>
<dbReference type="AlphaFoldDB" id="A0A7W9ZE43"/>
<evidence type="ECO:0000256" key="8">
    <source>
        <dbReference type="ARBA" id="ARBA00060491"/>
    </source>
</evidence>
<evidence type="ECO:0000256" key="4">
    <source>
        <dbReference type="ARBA" id="ARBA00022729"/>
    </source>
</evidence>
<proteinExistence type="inferred from homology"/>
<dbReference type="EMBL" id="JACIIX010000003">
    <property type="protein sequence ID" value="MBB6209827.1"/>
    <property type="molecule type" value="Genomic_DNA"/>
</dbReference>
<feature type="signal peptide" evidence="9">
    <location>
        <begin position="1"/>
        <end position="21"/>
    </location>
</feature>
<comment type="similarity">
    <text evidence="1 9">Belongs to the CcmH/CycL/Ccl2/NrfF family.</text>
</comment>
<sequence length="162" mass="18255">MKRLAVLALSALMLSAPLALAVQPDEMLKDPQMEQRARDISKHLRCVVCQNESIDESNADLARDLRLLVRDRLTKGDNNDQVMQYIVDRYGDYVLLRPPFKMTTLALWAGPPLFALLALGLGWRLYRRPAGARPDDAPTATPLSAEERKRLEKLLRTEESGS</sequence>
<dbReference type="CDD" id="cd16378">
    <property type="entry name" value="CcmH_N"/>
    <property type="match status" value="1"/>
</dbReference>
<protein>
    <recommendedName>
        <fullName evidence="9">Cytochrome c-type biogenesis protein</fullName>
    </recommendedName>
</protein>
<dbReference type="GO" id="GO:0005886">
    <property type="term" value="C:plasma membrane"/>
    <property type="evidence" value="ECO:0007669"/>
    <property type="project" value="TreeGrafter"/>
</dbReference>
<keyword evidence="2 9" id="KW-0349">Heme</keyword>
<comment type="function">
    <text evidence="7">Required for the biogenesis of c-type cytochromes. Possible subunit of a heme lyase.</text>
</comment>
<keyword evidence="3 9" id="KW-0479">Metal-binding</keyword>
<dbReference type="Pfam" id="PF03918">
    <property type="entry name" value="CcmH"/>
    <property type="match status" value="1"/>
</dbReference>
<evidence type="ECO:0000256" key="1">
    <source>
        <dbReference type="ARBA" id="ARBA00010342"/>
    </source>
</evidence>
<dbReference type="PANTHER" id="PTHR47870:SF1">
    <property type="entry name" value="CYTOCHROME C-TYPE BIOGENESIS PROTEIN CCMH"/>
    <property type="match status" value="1"/>
</dbReference>
<accession>A0A7W9ZE43</accession>
<dbReference type="InterPro" id="IPR038297">
    <property type="entry name" value="CcmH/CycL/NrfF/Ccl2_sf"/>
</dbReference>
<dbReference type="FunFam" id="1.10.8.640:FF:000001">
    <property type="entry name" value="Cytochrome c-type biogenesis protein"/>
    <property type="match status" value="1"/>
</dbReference>
<evidence type="ECO:0000256" key="9">
    <source>
        <dbReference type="RuleBase" id="RU364112"/>
    </source>
</evidence>
<keyword evidence="9" id="KW-0812">Transmembrane</keyword>
<keyword evidence="12" id="KW-1185">Reference proteome</keyword>
<dbReference type="InterPro" id="IPR005616">
    <property type="entry name" value="CcmH/CycL/Ccl2/NrfF_N"/>
</dbReference>
<comment type="subcellular location">
    <subcellularLocation>
        <location evidence="8">Membrane</location>
        <topology evidence="8">Single-pass membrane protein</topology>
        <orientation evidence="8">Periplasmic side</orientation>
    </subcellularLocation>
</comment>
<feature type="chain" id="PRO_5031607059" description="Cytochrome c-type biogenesis protein" evidence="9">
    <location>
        <begin position="22"/>
        <end position="162"/>
    </location>
</feature>
<dbReference type="PANTHER" id="PTHR47870">
    <property type="entry name" value="CYTOCHROME C-TYPE BIOGENESIS PROTEIN CCMH"/>
    <property type="match status" value="1"/>
</dbReference>
<dbReference type="Gene3D" id="1.10.8.640">
    <property type="entry name" value="Cytochrome C biogenesis protein"/>
    <property type="match status" value="1"/>
</dbReference>
<keyword evidence="4 9" id="KW-0732">Signal</keyword>
<dbReference type="GO" id="GO:0017004">
    <property type="term" value="P:cytochrome complex assembly"/>
    <property type="evidence" value="ECO:0007669"/>
    <property type="project" value="UniProtKB-KW"/>
</dbReference>
<feature type="transmembrane region" description="Helical" evidence="9">
    <location>
        <begin position="105"/>
        <end position="126"/>
    </location>
</feature>
<organism evidence="11 12">
    <name type="scientific">Novispirillum itersonii</name>
    <name type="common">Aquaspirillum itersonii</name>
    <dbReference type="NCBI Taxonomy" id="189"/>
    <lineage>
        <taxon>Bacteria</taxon>
        <taxon>Pseudomonadati</taxon>
        <taxon>Pseudomonadota</taxon>
        <taxon>Alphaproteobacteria</taxon>
        <taxon>Rhodospirillales</taxon>
        <taxon>Novispirillaceae</taxon>
        <taxon>Novispirillum</taxon>
    </lineage>
</organism>
<dbReference type="GO" id="GO:0046872">
    <property type="term" value="F:metal ion binding"/>
    <property type="evidence" value="ECO:0007669"/>
    <property type="project" value="UniProtKB-KW"/>
</dbReference>
<keyword evidence="9" id="KW-0472">Membrane</keyword>
<feature type="domain" description="CcmH/CycL/Ccl2/NrfF N-terminal" evidence="10">
    <location>
        <begin position="11"/>
        <end position="155"/>
    </location>
</feature>
<gene>
    <name evidence="11" type="ORF">FHS48_001235</name>
</gene>
<evidence type="ECO:0000259" key="10">
    <source>
        <dbReference type="Pfam" id="PF03918"/>
    </source>
</evidence>
<evidence type="ECO:0000313" key="12">
    <source>
        <dbReference type="Proteomes" id="UP000544872"/>
    </source>
</evidence>
<dbReference type="InterPro" id="IPR051263">
    <property type="entry name" value="C-type_cytochrome_biogenesis"/>
</dbReference>
<evidence type="ECO:0000256" key="3">
    <source>
        <dbReference type="ARBA" id="ARBA00022723"/>
    </source>
</evidence>
<evidence type="ECO:0000256" key="2">
    <source>
        <dbReference type="ARBA" id="ARBA00022617"/>
    </source>
</evidence>
<evidence type="ECO:0000256" key="6">
    <source>
        <dbReference type="ARBA" id="ARBA00023004"/>
    </source>
</evidence>
<evidence type="ECO:0000313" key="11">
    <source>
        <dbReference type="EMBL" id="MBB6209827.1"/>
    </source>
</evidence>
<evidence type="ECO:0000256" key="7">
    <source>
        <dbReference type="ARBA" id="ARBA00037230"/>
    </source>
</evidence>
<name>A0A7W9ZE43_NOVIT</name>
<evidence type="ECO:0000256" key="5">
    <source>
        <dbReference type="ARBA" id="ARBA00022748"/>
    </source>
</evidence>
<keyword evidence="9" id="KW-1133">Transmembrane helix</keyword>
<dbReference type="Proteomes" id="UP000544872">
    <property type="component" value="Unassembled WGS sequence"/>
</dbReference>
<keyword evidence="6 9" id="KW-0408">Iron</keyword>